<evidence type="ECO:0000313" key="5">
    <source>
        <dbReference type="Proteomes" id="UP000015241"/>
    </source>
</evidence>
<keyword evidence="2" id="KW-0472">Membrane</keyword>
<gene>
    <name evidence="4" type="ORF">FOMPIDRAFT_1046251</name>
</gene>
<feature type="transmembrane region" description="Helical" evidence="2">
    <location>
        <begin position="117"/>
        <end position="139"/>
    </location>
</feature>
<keyword evidence="5" id="KW-1185">Reference proteome</keyword>
<organism evidence="4 5">
    <name type="scientific">Fomitopsis schrenkii</name>
    <name type="common">Brown rot fungus</name>
    <dbReference type="NCBI Taxonomy" id="2126942"/>
    <lineage>
        <taxon>Eukaryota</taxon>
        <taxon>Fungi</taxon>
        <taxon>Dikarya</taxon>
        <taxon>Basidiomycota</taxon>
        <taxon>Agaricomycotina</taxon>
        <taxon>Agaricomycetes</taxon>
        <taxon>Polyporales</taxon>
        <taxon>Fomitopsis</taxon>
    </lineage>
</organism>
<dbReference type="EMBL" id="KE504127">
    <property type="protein sequence ID" value="EPT04384.1"/>
    <property type="molecule type" value="Genomic_DNA"/>
</dbReference>
<dbReference type="InterPro" id="IPR045339">
    <property type="entry name" value="DUF6534"/>
</dbReference>
<dbReference type="Proteomes" id="UP000015241">
    <property type="component" value="Unassembled WGS sequence"/>
</dbReference>
<evidence type="ECO:0000256" key="2">
    <source>
        <dbReference type="SAM" id="Phobius"/>
    </source>
</evidence>
<name>S8EM21_FOMSC</name>
<feature type="transmembrane region" description="Helical" evidence="2">
    <location>
        <begin position="160"/>
        <end position="188"/>
    </location>
</feature>
<dbReference type="AlphaFoldDB" id="S8EM21"/>
<dbReference type="Pfam" id="PF20152">
    <property type="entry name" value="DUF6534"/>
    <property type="match status" value="1"/>
</dbReference>
<reference evidence="4 5" key="1">
    <citation type="journal article" date="2012" name="Science">
        <title>The Paleozoic origin of enzymatic lignin decomposition reconstructed from 31 fungal genomes.</title>
        <authorList>
            <person name="Floudas D."/>
            <person name="Binder M."/>
            <person name="Riley R."/>
            <person name="Barry K."/>
            <person name="Blanchette R.A."/>
            <person name="Henrissat B."/>
            <person name="Martinez A.T."/>
            <person name="Otillar R."/>
            <person name="Spatafora J.W."/>
            <person name="Yadav J.S."/>
            <person name="Aerts A."/>
            <person name="Benoit I."/>
            <person name="Boyd A."/>
            <person name="Carlson A."/>
            <person name="Copeland A."/>
            <person name="Coutinho P.M."/>
            <person name="de Vries R.P."/>
            <person name="Ferreira P."/>
            <person name="Findley K."/>
            <person name="Foster B."/>
            <person name="Gaskell J."/>
            <person name="Glotzer D."/>
            <person name="Gorecki P."/>
            <person name="Heitman J."/>
            <person name="Hesse C."/>
            <person name="Hori C."/>
            <person name="Igarashi K."/>
            <person name="Jurgens J.A."/>
            <person name="Kallen N."/>
            <person name="Kersten P."/>
            <person name="Kohler A."/>
            <person name="Kuees U."/>
            <person name="Kumar T.K.A."/>
            <person name="Kuo A."/>
            <person name="LaButti K."/>
            <person name="Larrondo L.F."/>
            <person name="Lindquist E."/>
            <person name="Ling A."/>
            <person name="Lombard V."/>
            <person name="Lucas S."/>
            <person name="Lundell T."/>
            <person name="Martin R."/>
            <person name="McLaughlin D.J."/>
            <person name="Morgenstern I."/>
            <person name="Morin E."/>
            <person name="Murat C."/>
            <person name="Nagy L.G."/>
            <person name="Nolan M."/>
            <person name="Ohm R.A."/>
            <person name="Patyshakuliyeva A."/>
            <person name="Rokas A."/>
            <person name="Ruiz-Duenas F.J."/>
            <person name="Sabat G."/>
            <person name="Salamov A."/>
            <person name="Samejima M."/>
            <person name="Schmutz J."/>
            <person name="Slot J.C."/>
            <person name="St John F."/>
            <person name="Stenlid J."/>
            <person name="Sun H."/>
            <person name="Sun S."/>
            <person name="Syed K."/>
            <person name="Tsang A."/>
            <person name="Wiebenga A."/>
            <person name="Young D."/>
            <person name="Pisabarro A."/>
            <person name="Eastwood D.C."/>
            <person name="Martin F."/>
            <person name="Cullen D."/>
            <person name="Grigoriev I.V."/>
            <person name="Hibbett D.S."/>
        </authorList>
    </citation>
    <scope>NUCLEOTIDE SEQUENCE</scope>
    <source>
        <strain evidence="5">FP-58527</strain>
    </source>
</reference>
<keyword evidence="2" id="KW-0812">Transmembrane</keyword>
<feature type="transmembrane region" description="Helical" evidence="2">
    <location>
        <begin position="56"/>
        <end position="74"/>
    </location>
</feature>
<dbReference type="OrthoDB" id="2953893at2759"/>
<accession>S8EM21</accession>
<evidence type="ECO:0000259" key="3">
    <source>
        <dbReference type="Pfam" id="PF20152"/>
    </source>
</evidence>
<evidence type="ECO:0000313" key="4">
    <source>
        <dbReference type="EMBL" id="EPT04384.1"/>
    </source>
</evidence>
<evidence type="ECO:0000256" key="1">
    <source>
        <dbReference type="SAM" id="MobiDB-lite"/>
    </source>
</evidence>
<dbReference type="PANTHER" id="PTHR40465:SF1">
    <property type="entry name" value="DUF6534 DOMAIN-CONTAINING PROTEIN"/>
    <property type="match status" value="1"/>
</dbReference>
<feature type="transmembrane region" description="Helical" evidence="2">
    <location>
        <begin position="86"/>
        <end position="105"/>
    </location>
</feature>
<feature type="transmembrane region" description="Helical" evidence="2">
    <location>
        <begin position="194"/>
        <end position="213"/>
    </location>
</feature>
<sequence length="290" mass="31743">MYYSYYPNDRRALQCLVYGALIWEWVQTGLVTSASFDNYVYNYGNLDKLVAISNSWFSVAVMSATEALAVQLFYAWRIQRASGSRILAIAQASGGIAFGAQIYNPSLLDLAQFKGPVITWLLGSILADCTIAVSMKILILKQKAGVYANTDRMLDRLVRLTVETGTMTASIAALYVILCLAFPSHLFYLTPAMILSKVYANSLLTNLINRAIIKRSESSRSTRGGRLSFITNREAVTTIEIGGIGEPHSSSSDASRPGGSYRLKHVDKPHIVGEDPGSLPYKDTAEGGFL</sequence>
<proteinExistence type="predicted"/>
<dbReference type="PANTHER" id="PTHR40465">
    <property type="entry name" value="CHROMOSOME 1, WHOLE GENOME SHOTGUN SEQUENCE"/>
    <property type="match status" value="1"/>
</dbReference>
<dbReference type="STRING" id="743788.S8EM21"/>
<feature type="transmembrane region" description="Helical" evidence="2">
    <location>
        <begin position="12"/>
        <end position="36"/>
    </location>
</feature>
<feature type="domain" description="DUF6534" evidence="3">
    <location>
        <begin position="124"/>
        <end position="211"/>
    </location>
</feature>
<dbReference type="HOGENOM" id="CLU_046025_2_1_1"/>
<dbReference type="eggNOG" id="ENOG502SRYS">
    <property type="taxonomic scope" value="Eukaryota"/>
</dbReference>
<feature type="region of interest" description="Disordered" evidence="1">
    <location>
        <begin position="271"/>
        <end position="290"/>
    </location>
</feature>
<dbReference type="InParanoid" id="S8EM21"/>
<protein>
    <recommendedName>
        <fullName evidence="3">DUF6534 domain-containing protein</fullName>
    </recommendedName>
</protein>
<keyword evidence="2" id="KW-1133">Transmembrane helix</keyword>